<dbReference type="PANTHER" id="PTHR47976:SF15">
    <property type="entry name" value="G-TYPE LECTIN S-RECEPTOR-LIKE SERINE_THREONINE-PROTEIN KINASE RLK1"/>
    <property type="match status" value="1"/>
</dbReference>
<evidence type="ECO:0000256" key="2">
    <source>
        <dbReference type="SAM" id="SignalP"/>
    </source>
</evidence>
<name>A0ABD3AFS7_9GENT</name>
<feature type="signal peptide" evidence="2">
    <location>
        <begin position="1"/>
        <end position="21"/>
    </location>
</feature>
<dbReference type="PANTHER" id="PTHR47976">
    <property type="entry name" value="G-TYPE LECTIN S-RECEPTOR-LIKE SERINE/THREONINE-PROTEIN KINASE SD2-5"/>
    <property type="match status" value="1"/>
</dbReference>
<evidence type="ECO:0000313" key="4">
    <source>
        <dbReference type="Proteomes" id="UP001630127"/>
    </source>
</evidence>
<comment type="caution">
    <text evidence="3">The sequence shown here is derived from an EMBL/GenBank/DDBJ whole genome shotgun (WGS) entry which is preliminary data.</text>
</comment>
<protein>
    <submittedName>
        <fullName evidence="3">Uncharacterized protein</fullName>
    </submittedName>
</protein>
<keyword evidence="4" id="KW-1185">Reference proteome</keyword>
<dbReference type="SUPFAM" id="SSF51110">
    <property type="entry name" value="alpha-D-mannose-specific plant lectins"/>
    <property type="match status" value="1"/>
</dbReference>
<dbReference type="Gene3D" id="2.90.10.10">
    <property type="entry name" value="Bulb-type lectin domain"/>
    <property type="match status" value="1"/>
</dbReference>
<evidence type="ECO:0000256" key="1">
    <source>
        <dbReference type="ARBA" id="ARBA00022729"/>
    </source>
</evidence>
<dbReference type="InterPro" id="IPR051343">
    <property type="entry name" value="G-type_lectin_kinases/EP1-like"/>
</dbReference>
<sequence>MAYASIHLIFFIFLFPVHALAQNNGNFIINGESDNRWLWESFKLPADTLLPLHELEPGKDLISRRSETNLSRGRFHLILVPDGNLVLTTKSVPTNADGDTVYFETKTSDTRNSD</sequence>
<gene>
    <name evidence="3" type="ORF">ACH5RR_009351</name>
</gene>
<accession>A0ABD3AFS7</accession>
<dbReference type="EMBL" id="JBJUIK010000004">
    <property type="protein sequence ID" value="KAL3530029.1"/>
    <property type="molecule type" value="Genomic_DNA"/>
</dbReference>
<dbReference type="InterPro" id="IPR036426">
    <property type="entry name" value="Bulb-type_lectin_dom_sf"/>
</dbReference>
<dbReference type="Proteomes" id="UP001630127">
    <property type="component" value="Unassembled WGS sequence"/>
</dbReference>
<dbReference type="AlphaFoldDB" id="A0ABD3AFS7"/>
<evidence type="ECO:0000313" key="3">
    <source>
        <dbReference type="EMBL" id="KAL3530029.1"/>
    </source>
</evidence>
<proteinExistence type="predicted"/>
<keyword evidence="1 2" id="KW-0732">Signal</keyword>
<organism evidence="3 4">
    <name type="scientific">Cinchona calisaya</name>
    <dbReference type="NCBI Taxonomy" id="153742"/>
    <lineage>
        <taxon>Eukaryota</taxon>
        <taxon>Viridiplantae</taxon>
        <taxon>Streptophyta</taxon>
        <taxon>Embryophyta</taxon>
        <taxon>Tracheophyta</taxon>
        <taxon>Spermatophyta</taxon>
        <taxon>Magnoliopsida</taxon>
        <taxon>eudicotyledons</taxon>
        <taxon>Gunneridae</taxon>
        <taxon>Pentapetalae</taxon>
        <taxon>asterids</taxon>
        <taxon>lamiids</taxon>
        <taxon>Gentianales</taxon>
        <taxon>Rubiaceae</taxon>
        <taxon>Cinchonoideae</taxon>
        <taxon>Cinchoneae</taxon>
        <taxon>Cinchona</taxon>
    </lineage>
</organism>
<reference evidence="3 4" key="1">
    <citation type="submission" date="2024-11" db="EMBL/GenBank/DDBJ databases">
        <title>A near-complete genome assembly of Cinchona calisaya.</title>
        <authorList>
            <person name="Lian D.C."/>
            <person name="Zhao X.W."/>
            <person name="Wei L."/>
        </authorList>
    </citation>
    <scope>NUCLEOTIDE SEQUENCE [LARGE SCALE GENOMIC DNA]</scope>
    <source>
        <tissue evidence="3">Nenye</tissue>
    </source>
</reference>
<feature type="chain" id="PRO_5044774166" evidence="2">
    <location>
        <begin position="22"/>
        <end position="114"/>
    </location>
</feature>